<keyword evidence="3" id="KW-1185">Reference proteome</keyword>
<feature type="compositionally biased region" description="Basic residues" evidence="1">
    <location>
        <begin position="618"/>
        <end position="631"/>
    </location>
</feature>
<feature type="compositionally biased region" description="Low complexity" evidence="1">
    <location>
        <begin position="254"/>
        <end position="269"/>
    </location>
</feature>
<dbReference type="EMBL" id="CP099468">
    <property type="protein sequence ID" value="USQ86781.1"/>
    <property type="molecule type" value="Genomic_DNA"/>
</dbReference>
<sequence length="631" mass="66918">MLTPPAIGDSRLSFWLRVREFAVPPSMIETATARRLAGDWAGACAAAGFDVDLNLRSVARSHHPELAARIRADLRCLAPDLLRWHMPRIAPDGLLRPGLTLTLARYDALGLDGVSPVHLVVRTPPTWADSGQRISLTLWDGSGADYGADACRHPHPRPSRRFRFDLHRHLWDASRADELRGRSGADGPDPDRHPAVPAAVPDGYRCPVGRWAAEAEILLRAERRPTGPVLVRCGGRHRLVLDVRKDAAAPGSAAGVVPEAAGPAPALPVSGEAGGSTSAWPLRHEAGGSTSAWPLRHEAAGGGAPLSLHHEVGGSTSTPPVRGEVGRVMSAVPVWHEVGGATSAWPVRHEVSAATSELPVRHEVGGATSVSPVRHEVSAATSELPVRHEVGGATSVSPVRHEVSVATSERPVRWEVSGSASAWPLLYEVSGSTSELPVLPDAATWVPPDLELIRAGAIDVGRLHPLVASALVPGHVPAGPGGHPNPAGQPRLVECRGARHRIGLVDGVLAPLDHEPEEIRREELLVALTGTPLPCLQAIDEAHRHPDCLTGVRERLVHGDIAGALAVVEGLLGPGALLRDGALRDALEAAARQRITYGLYRAGLTAPARTRPEDVRRPRVGRSHPRHGTSR</sequence>
<reference evidence="2" key="1">
    <citation type="submission" date="2022-06" db="EMBL/GenBank/DDBJ databases">
        <title>Complete genome sequence of soil microorganisms Streptomyces sp. Qhu-M197 isolated from Alpine meadows habitats on the Tibetan Plateau.</title>
        <authorList>
            <person name="Zhang B."/>
            <person name="Xiang X."/>
            <person name="Fan J."/>
        </authorList>
    </citation>
    <scope>NUCLEOTIDE SEQUENCE</scope>
    <source>
        <strain evidence="2">Qhu-M197</strain>
    </source>
</reference>
<organism evidence="2 3">
    <name type="scientific">Streptomyces phaeoluteigriseus</name>
    <dbReference type="NCBI Taxonomy" id="114686"/>
    <lineage>
        <taxon>Bacteria</taxon>
        <taxon>Bacillati</taxon>
        <taxon>Actinomycetota</taxon>
        <taxon>Actinomycetes</taxon>
        <taxon>Kitasatosporales</taxon>
        <taxon>Streptomycetaceae</taxon>
        <taxon>Streptomyces</taxon>
        <taxon>Streptomyces aurantiacus group</taxon>
    </lineage>
</organism>
<evidence type="ECO:0000313" key="2">
    <source>
        <dbReference type="EMBL" id="USQ86781.1"/>
    </source>
</evidence>
<accession>A0ABY4ZCR2</accession>
<feature type="region of interest" description="Disordered" evidence="1">
    <location>
        <begin position="254"/>
        <end position="289"/>
    </location>
</feature>
<feature type="region of interest" description="Disordered" evidence="1">
    <location>
        <begin position="608"/>
        <end position="631"/>
    </location>
</feature>
<evidence type="ECO:0000256" key="1">
    <source>
        <dbReference type="SAM" id="MobiDB-lite"/>
    </source>
</evidence>
<feature type="compositionally biased region" description="Basic and acidic residues" evidence="1">
    <location>
        <begin position="179"/>
        <end position="194"/>
    </location>
</feature>
<evidence type="ECO:0000313" key="3">
    <source>
        <dbReference type="Proteomes" id="UP001056374"/>
    </source>
</evidence>
<feature type="region of interest" description="Disordered" evidence="1">
    <location>
        <begin position="179"/>
        <end position="200"/>
    </location>
</feature>
<dbReference type="RefSeq" id="WP_252552498.1">
    <property type="nucleotide sequence ID" value="NZ_CP099468.1"/>
</dbReference>
<proteinExistence type="predicted"/>
<name>A0ABY4ZCR2_9ACTN</name>
<protein>
    <submittedName>
        <fullName evidence="2">Uncharacterized protein</fullName>
    </submittedName>
</protein>
<dbReference type="Proteomes" id="UP001056374">
    <property type="component" value="Chromosome"/>
</dbReference>
<gene>
    <name evidence="2" type="ORF">NFX46_25615</name>
</gene>